<evidence type="ECO:0000313" key="3">
    <source>
        <dbReference type="Proteomes" id="UP000800038"/>
    </source>
</evidence>
<proteinExistence type="predicted"/>
<dbReference type="AlphaFoldDB" id="A0A6A5SNR8"/>
<gene>
    <name evidence="2" type="ORF">EJ02DRAFT_423339</name>
</gene>
<name>A0A6A5SNR8_9PLEO</name>
<dbReference type="Proteomes" id="UP000800038">
    <property type="component" value="Unassembled WGS sequence"/>
</dbReference>
<keyword evidence="3" id="KW-1185">Reference proteome</keyword>
<dbReference type="EMBL" id="ML976052">
    <property type="protein sequence ID" value="KAF1941119.1"/>
    <property type="molecule type" value="Genomic_DNA"/>
</dbReference>
<evidence type="ECO:0000256" key="1">
    <source>
        <dbReference type="SAM" id="MobiDB-lite"/>
    </source>
</evidence>
<sequence length="212" mass="23656">MSHQHIFDRDRNGNEQPNYPTDPISYALPGHDQYLSAFAPLSSQGAGTTSRAYRNDEQSGYHEGFAANYVTAQQSLVRNGSEDPFGNGLRFGAEPRHDRGVSPSYDERTFRHAFAQMESAQETMASIFAGYGAPSDGQQTGVAYDIVEMFIVKLPKRRVMRPSVRFNSKLSSNSKLNFNNKLSFTSKIGLPWIQFLFLSSTLSQDHSVTELS</sequence>
<organism evidence="2 3">
    <name type="scientific">Clathrospora elynae</name>
    <dbReference type="NCBI Taxonomy" id="706981"/>
    <lineage>
        <taxon>Eukaryota</taxon>
        <taxon>Fungi</taxon>
        <taxon>Dikarya</taxon>
        <taxon>Ascomycota</taxon>
        <taxon>Pezizomycotina</taxon>
        <taxon>Dothideomycetes</taxon>
        <taxon>Pleosporomycetidae</taxon>
        <taxon>Pleosporales</taxon>
        <taxon>Diademaceae</taxon>
        <taxon>Clathrospora</taxon>
    </lineage>
</organism>
<accession>A0A6A5SNR8</accession>
<reference evidence="2" key="1">
    <citation type="journal article" date="2020" name="Stud. Mycol.">
        <title>101 Dothideomycetes genomes: a test case for predicting lifestyles and emergence of pathogens.</title>
        <authorList>
            <person name="Haridas S."/>
            <person name="Albert R."/>
            <person name="Binder M."/>
            <person name="Bloem J."/>
            <person name="Labutti K."/>
            <person name="Salamov A."/>
            <person name="Andreopoulos B."/>
            <person name="Baker S."/>
            <person name="Barry K."/>
            <person name="Bills G."/>
            <person name="Bluhm B."/>
            <person name="Cannon C."/>
            <person name="Castanera R."/>
            <person name="Culley D."/>
            <person name="Daum C."/>
            <person name="Ezra D."/>
            <person name="Gonzalez J."/>
            <person name="Henrissat B."/>
            <person name="Kuo A."/>
            <person name="Liang C."/>
            <person name="Lipzen A."/>
            <person name="Lutzoni F."/>
            <person name="Magnuson J."/>
            <person name="Mondo S."/>
            <person name="Nolan M."/>
            <person name="Ohm R."/>
            <person name="Pangilinan J."/>
            <person name="Park H.-J."/>
            <person name="Ramirez L."/>
            <person name="Alfaro M."/>
            <person name="Sun H."/>
            <person name="Tritt A."/>
            <person name="Yoshinaga Y."/>
            <person name="Zwiers L.-H."/>
            <person name="Turgeon B."/>
            <person name="Goodwin S."/>
            <person name="Spatafora J."/>
            <person name="Crous P."/>
            <person name="Grigoriev I."/>
        </authorList>
    </citation>
    <scope>NUCLEOTIDE SEQUENCE</scope>
    <source>
        <strain evidence="2">CBS 161.51</strain>
    </source>
</reference>
<protein>
    <submittedName>
        <fullName evidence="2">Uncharacterized protein</fullName>
    </submittedName>
</protein>
<evidence type="ECO:0000313" key="2">
    <source>
        <dbReference type="EMBL" id="KAF1941119.1"/>
    </source>
</evidence>
<feature type="region of interest" description="Disordered" evidence="1">
    <location>
        <begin position="1"/>
        <end position="22"/>
    </location>
</feature>
<feature type="compositionally biased region" description="Basic and acidic residues" evidence="1">
    <location>
        <begin position="1"/>
        <end position="13"/>
    </location>
</feature>